<dbReference type="Proteomes" id="UP001558613">
    <property type="component" value="Unassembled WGS sequence"/>
</dbReference>
<gene>
    <name evidence="1" type="ORF">QQF64_018505</name>
</gene>
<proteinExistence type="predicted"/>
<name>A0ABR3LG83_9TELE</name>
<evidence type="ECO:0000313" key="2">
    <source>
        <dbReference type="Proteomes" id="UP001558613"/>
    </source>
</evidence>
<comment type="caution">
    <text evidence="1">The sequence shown here is derived from an EMBL/GenBank/DDBJ whole genome shotgun (WGS) entry which is preliminary data.</text>
</comment>
<dbReference type="PANTHER" id="PTHR36649">
    <property type="entry name" value="UBIQUITIN-LIKE DOMAIN-CONTAINING PROTEIN"/>
    <property type="match status" value="1"/>
</dbReference>
<organism evidence="1 2">
    <name type="scientific">Cirrhinus molitorella</name>
    <name type="common">mud carp</name>
    <dbReference type="NCBI Taxonomy" id="172907"/>
    <lineage>
        <taxon>Eukaryota</taxon>
        <taxon>Metazoa</taxon>
        <taxon>Chordata</taxon>
        <taxon>Craniata</taxon>
        <taxon>Vertebrata</taxon>
        <taxon>Euteleostomi</taxon>
        <taxon>Actinopterygii</taxon>
        <taxon>Neopterygii</taxon>
        <taxon>Teleostei</taxon>
        <taxon>Ostariophysi</taxon>
        <taxon>Cypriniformes</taxon>
        <taxon>Cyprinidae</taxon>
        <taxon>Labeoninae</taxon>
        <taxon>Labeonini</taxon>
        <taxon>Cirrhinus</taxon>
    </lineage>
</organism>
<dbReference type="SUPFAM" id="SSF56399">
    <property type="entry name" value="ADP-ribosylation"/>
    <property type="match status" value="1"/>
</dbReference>
<reference evidence="1 2" key="1">
    <citation type="submission" date="2023-09" db="EMBL/GenBank/DDBJ databases">
        <authorList>
            <person name="Wang M."/>
        </authorList>
    </citation>
    <scope>NUCLEOTIDE SEQUENCE [LARGE SCALE GENOMIC DNA]</scope>
    <source>
        <strain evidence="1">GT-2023</strain>
        <tissue evidence="1">Liver</tissue>
    </source>
</reference>
<keyword evidence="2" id="KW-1185">Reference proteome</keyword>
<dbReference type="PANTHER" id="PTHR36649:SF28">
    <property type="entry name" value="UBIQUITIN-LIKE DOMAIN-CONTAINING PROTEIN"/>
    <property type="match status" value="1"/>
</dbReference>
<protein>
    <recommendedName>
        <fullName evidence="3">PARP catalytic domain-containing protein</fullName>
    </recommendedName>
</protein>
<sequence length="158" mass="18218">MHAWNEPYKRPCGWIRIAIKVLDKYPDGNAWLGTDGWRSYSVGGEWPVSYHGTSMSNVKAIIETHYIAGSRQLYGRGIYSTCDINEAAANYSIKVTCKETRKIYDVLLQNRINPKMRKVCTRKDYWLIEIPEGTPPDKEGEIVEKSIRPYGILFKELK</sequence>
<dbReference type="EMBL" id="JAYMGO010000022">
    <property type="protein sequence ID" value="KAL1250709.1"/>
    <property type="molecule type" value="Genomic_DNA"/>
</dbReference>
<evidence type="ECO:0008006" key="3">
    <source>
        <dbReference type="Google" id="ProtNLM"/>
    </source>
</evidence>
<evidence type="ECO:0000313" key="1">
    <source>
        <dbReference type="EMBL" id="KAL1250709.1"/>
    </source>
</evidence>
<accession>A0ABR3LG83</accession>